<comment type="caution">
    <text evidence="1">The sequence shown here is derived from an EMBL/GenBank/DDBJ whole genome shotgun (WGS) entry which is preliminary data.</text>
</comment>
<organism evidence="1 2">
    <name type="scientific">Phytophthora nicotianae CJ01A1</name>
    <dbReference type="NCBI Taxonomy" id="1317063"/>
    <lineage>
        <taxon>Eukaryota</taxon>
        <taxon>Sar</taxon>
        <taxon>Stramenopiles</taxon>
        <taxon>Oomycota</taxon>
        <taxon>Peronosporomycetes</taxon>
        <taxon>Peronosporales</taxon>
        <taxon>Peronosporaceae</taxon>
        <taxon>Phytophthora</taxon>
    </lineage>
</organism>
<reference evidence="1 2" key="1">
    <citation type="submission" date="2013-11" db="EMBL/GenBank/DDBJ databases">
        <title>The Genome Sequence of Phytophthora parasitica CJ01A1.</title>
        <authorList>
            <consortium name="The Broad Institute Genomics Platform"/>
            <person name="Russ C."/>
            <person name="Tyler B."/>
            <person name="Panabieres F."/>
            <person name="Shan W."/>
            <person name="Tripathy S."/>
            <person name="Grunwald N."/>
            <person name="Machado M."/>
            <person name="Johnson C.S."/>
            <person name="Walker B."/>
            <person name="Young S.K."/>
            <person name="Zeng Q."/>
            <person name="Gargeya S."/>
            <person name="Fitzgerald M."/>
            <person name="Haas B."/>
            <person name="Abouelleil A."/>
            <person name="Allen A.W."/>
            <person name="Alvarado L."/>
            <person name="Arachchi H.M."/>
            <person name="Berlin A.M."/>
            <person name="Chapman S.B."/>
            <person name="Gainer-Dewar J."/>
            <person name="Goldberg J."/>
            <person name="Griggs A."/>
            <person name="Gujja S."/>
            <person name="Hansen M."/>
            <person name="Howarth C."/>
            <person name="Imamovic A."/>
            <person name="Ireland A."/>
            <person name="Larimer J."/>
            <person name="McCowan C."/>
            <person name="Murphy C."/>
            <person name="Pearson M."/>
            <person name="Poon T.W."/>
            <person name="Priest M."/>
            <person name="Roberts A."/>
            <person name="Saif S."/>
            <person name="Shea T."/>
            <person name="Sisk P."/>
            <person name="Sykes S."/>
            <person name="Wortman J."/>
            <person name="Nusbaum C."/>
            <person name="Birren B."/>
        </authorList>
    </citation>
    <scope>NUCLEOTIDE SEQUENCE [LARGE SCALE GENOMIC DNA]</scope>
    <source>
        <strain evidence="1 2">CJ01A1</strain>
    </source>
</reference>
<gene>
    <name evidence="1" type="ORF">F441_15195</name>
</gene>
<dbReference type="EMBL" id="ANIX01003068">
    <property type="protein sequence ID" value="ETP08894.1"/>
    <property type="molecule type" value="Genomic_DNA"/>
</dbReference>
<dbReference type="Proteomes" id="UP000018958">
    <property type="component" value="Unassembled WGS sequence"/>
</dbReference>
<evidence type="ECO:0000313" key="1">
    <source>
        <dbReference type="EMBL" id="ETP08894.1"/>
    </source>
</evidence>
<evidence type="ECO:0000313" key="2">
    <source>
        <dbReference type="Proteomes" id="UP000018958"/>
    </source>
</evidence>
<dbReference type="AlphaFoldDB" id="W2WH49"/>
<sequence length="305" mass="34891">MLHLSLKRSKVVFKAKYDIDIRAVTRFTISDTTPSARNVVDHIDSELEDCSMHLLNLCIGYVLGVKNNSQTNGVWNAACHSWDKVVAIVTPGGYLEEESVDVIQKLRNPNKHFRSPKQRNALKKIQKPLSYPELDPMVDKVVRVVYTCKRIRRSVDWILATEMEAVTHLIAIVALIEAQSENLVLSYMVVSRCLAQKKLKAFKFDAMVIEAPRAKDENEESHRRVVGTLDHVLDAVKRQEIAAVGNVPRKEEKAIYKMVKTPFDVIGARTESRRAEKQLLLRHNTDEIEKMKQYARRFKSGREVV</sequence>
<proteinExistence type="predicted"/>
<accession>W2WH49</accession>
<dbReference type="OrthoDB" id="117231at2759"/>
<protein>
    <submittedName>
        <fullName evidence="1">Uncharacterized protein</fullName>
    </submittedName>
</protein>
<name>W2WH49_PHYNI</name>